<proteinExistence type="predicted"/>
<keyword evidence="3" id="KW-1185">Reference proteome</keyword>
<dbReference type="SUPFAM" id="SSF55729">
    <property type="entry name" value="Acyl-CoA N-acyltransferases (Nat)"/>
    <property type="match status" value="1"/>
</dbReference>
<dbReference type="Proteomes" id="UP000596739">
    <property type="component" value="Unassembled WGS sequence"/>
</dbReference>
<dbReference type="InterPro" id="IPR000182">
    <property type="entry name" value="GNAT_dom"/>
</dbReference>
<comment type="caution">
    <text evidence="2">The sequence shown here is derived from an EMBL/GenBank/DDBJ whole genome shotgun (WGS) entry which is preliminary data.</text>
</comment>
<dbReference type="InterPro" id="IPR016181">
    <property type="entry name" value="Acyl_CoA_acyltransferase"/>
</dbReference>
<evidence type="ECO:0000259" key="1">
    <source>
        <dbReference type="PROSITE" id="PS51186"/>
    </source>
</evidence>
<accession>A0ABS1ESF5</accession>
<gene>
    <name evidence="2" type="ORF">JHL18_16885</name>
</gene>
<dbReference type="PANTHER" id="PTHR43415:SF3">
    <property type="entry name" value="GNAT-FAMILY ACETYLTRANSFERASE"/>
    <property type="match status" value="1"/>
</dbReference>
<dbReference type="RefSeq" id="WP_200271396.1">
    <property type="nucleotide sequence ID" value="NZ_JAENHN010000046.1"/>
</dbReference>
<dbReference type="PROSITE" id="PS51186">
    <property type="entry name" value="GNAT"/>
    <property type="match status" value="1"/>
</dbReference>
<evidence type="ECO:0000313" key="2">
    <source>
        <dbReference type="EMBL" id="MBK1812301.1"/>
    </source>
</evidence>
<dbReference type="EMBL" id="JAENHN010000046">
    <property type="protein sequence ID" value="MBK1812301.1"/>
    <property type="molecule type" value="Genomic_DNA"/>
</dbReference>
<sequence>MKFEFRVATKSDVEEFLTWRYEDIYSFYDNSIDKNKIEWILSFIDSDNNFSIYNEDNELVGNCSFYYIEEFLCIGVQMRPDITGKGFGTEFVKSVVDFGKQKYNYNCIDLTVAKFNKRAIKVYKKLGFKVIEEFVNTIRGADYDFIAMRLVIDTDELVEIRNV</sequence>
<protein>
    <submittedName>
        <fullName evidence="2">GNAT family N-acetyltransferase</fullName>
    </submittedName>
</protein>
<dbReference type="Gene3D" id="3.40.630.30">
    <property type="match status" value="1"/>
</dbReference>
<reference evidence="3" key="1">
    <citation type="submission" date="2021-01" db="EMBL/GenBank/DDBJ databases">
        <title>Genome public.</title>
        <authorList>
            <person name="Liu C."/>
            <person name="Sun Q."/>
        </authorList>
    </citation>
    <scope>NUCLEOTIDE SEQUENCE [LARGE SCALE GENOMIC DNA]</scope>
    <source>
        <strain evidence="3">YIM B02505</strain>
    </source>
</reference>
<dbReference type="Pfam" id="PF13302">
    <property type="entry name" value="Acetyltransf_3"/>
    <property type="match status" value="1"/>
</dbReference>
<name>A0ABS1ESF5_9CLOT</name>
<feature type="domain" description="N-acetyltransferase" evidence="1">
    <location>
        <begin position="3"/>
        <end position="153"/>
    </location>
</feature>
<evidence type="ECO:0000313" key="3">
    <source>
        <dbReference type="Proteomes" id="UP000596739"/>
    </source>
</evidence>
<organism evidence="2 3">
    <name type="scientific">Clostridium yunnanense</name>
    <dbReference type="NCBI Taxonomy" id="2800325"/>
    <lineage>
        <taxon>Bacteria</taxon>
        <taxon>Bacillati</taxon>
        <taxon>Bacillota</taxon>
        <taxon>Clostridia</taxon>
        <taxon>Eubacteriales</taxon>
        <taxon>Clostridiaceae</taxon>
        <taxon>Clostridium</taxon>
    </lineage>
</organism>
<dbReference type="PANTHER" id="PTHR43415">
    <property type="entry name" value="SPERMIDINE N(1)-ACETYLTRANSFERASE"/>
    <property type="match status" value="1"/>
</dbReference>